<dbReference type="Proteomes" id="UP001642487">
    <property type="component" value="Chromosome 9"/>
</dbReference>
<proteinExistence type="predicted"/>
<reference evidence="1 2" key="1">
    <citation type="submission" date="2024-03" db="EMBL/GenBank/DDBJ databases">
        <authorList>
            <person name="Gkanogiannis A."/>
            <person name="Becerra Lopez-Lavalle L."/>
        </authorList>
    </citation>
    <scope>NUCLEOTIDE SEQUENCE [LARGE SCALE GENOMIC DNA]</scope>
</reference>
<protein>
    <recommendedName>
        <fullName evidence="3">Ycf15</fullName>
    </recommendedName>
</protein>
<sequence>MYNLSVKMSIIHTIIVMRSGDSIFRGKRQSESDPFRPIALGLASLPLLKIKRKDQLSHFLSQFPSFPFSLLNSSIRFVFSINSSSSSSSSGFR</sequence>
<evidence type="ECO:0000313" key="1">
    <source>
        <dbReference type="EMBL" id="CAK9328620.1"/>
    </source>
</evidence>
<gene>
    <name evidence="1" type="ORF">CITCOLO1_LOCUS21041</name>
</gene>
<keyword evidence="2" id="KW-1185">Reference proteome</keyword>
<name>A0ABP0Z762_9ROSI</name>
<dbReference type="EMBL" id="OZ021743">
    <property type="protein sequence ID" value="CAK9328620.1"/>
    <property type="molecule type" value="Genomic_DNA"/>
</dbReference>
<evidence type="ECO:0008006" key="3">
    <source>
        <dbReference type="Google" id="ProtNLM"/>
    </source>
</evidence>
<evidence type="ECO:0000313" key="2">
    <source>
        <dbReference type="Proteomes" id="UP001642487"/>
    </source>
</evidence>
<organism evidence="1 2">
    <name type="scientific">Citrullus colocynthis</name>
    <name type="common">colocynth</name>
    <dbReference type="NCBI Taxonomy" id="252529"/>
    <lineage>
        <taxon>Eukaryota</taxon>
        <taxon>Viridiplantae</taxon>
        <taxon>Streptophyta</taxon>
        <taxon>Embryophyta</taxon>
        <taxon>Tracheophyta</taxon>
        <taxon>Spermatophyta</taxon>
        <taxon>Magnoliopsida</taxon>
        <taxon>eudicotyledons</taxon>
        <taxon>Gunneridae</taxon>
        <taxon>Pentapetalae</taxon>
        <taxon>rosids</taxon>
        <taxon>fabids</taxon>
        <taxon>Cucurbitales</taxon>
        <taxon>Cucurbitaceae</taxon>
        <taxon>Benincaseae</taxon>
        <taxon>Citrullus</taxon>
    </lineage>
</organism>
<accession>A0ABP0Z762</accession>